<feature type="region of interest" description="Disordered" evidence="1">
    <location>
        <begin position="56"/>
        <end position="75"/>
    </location>
</feature>
<dbReference type="Proteomes" id="UP000024635">
    <property type="component" value="Unassembled WGS sequence"/>
</dbReference>
<evidence type="ECO:0000313" key="2">
    <source>
        <dbReference type="EMBL" id="EYC17643.1"/>
    </source>
</evidence>
<accession>A0A016UT33</accession>
<dbReference type="EMBL" id="JARK01001366">
    <property type="protein sequence ID" value="EYC17643.1"/>
    <property type="molecule type" value="Genomic_DNA"/>
</dbReference>
<evidence type="ECO:0000256" key="1">
    <source>
        <dbReference type="SAM" id="MobiDB-lite"/>
    </source>
</evidence>
<organism evidence="2 3">
    <name type="scientific">Ancylostoma ceylanicum</name>
    <dbReference type="NCBI Taxonomy" id="53326"/>
    <lineage>
        <taxon>Eukaryota</taxon>
        <taxon>Metazoa</taxon>
        <taxon>Ecdysozoa</taxon>
        <taxon>Nematoda</taxon>
        <taxon>Chromadorea</taxon>
        <taxon>Rhabditida</taxon>
        <taxon>Rhabditina</taxon>
        <taxon>Rhabditomorpha</taxon>
        <taxon>Strongyloidea</taxon>
        <taxon>Ancylostomatidae</taxon>
        <taxon>Ancylostomatinae</taxon>
        <taxon>Ancylostoma</taxon>
    </lineage>
</organism>
<proteinExistence type="predicted"/>
<name>A0A016UT33_9BILA</name>
<sequence>MPFVHFYDFCIFEIYSELQTAVDKGAGPRREHSGRLLHLPRQREITTYRSSCVSLPRRPTASVQQKTRAPAPRPRHLPTAVSLLILLVD</sequence>
<protein>
    <submittedName>
        <fullName evidence="2">Uncharacterized protein</fullName>
    </submittedName>
</protein>
<reference evidence="3" key="1">
    <citation type="journal article" date="2015" name="Nat. Genet.">
        <title>The genome and transcriptome of the zoonotic hookworm Ancylostoma ceylanicum identify infection-specific gene families.</title>
        <authorList>
            <person name="Schwarz E.M."/>
            <person name="Hu Y."/>
            <person name="Antoshechkin I."/>
            <person name="Miller M.M."/>
            <person name="Sternberg P.W."/>
            <person name="Aroian R.V."/>
        </authorList>
    </citation>
    <scope>NUCLEOTIDE SEQUENCE</scope>
    <source>
        <strain evidence="3">HY135</strain>
    </source>
</reference>
<comment type="caution">
    <text evidence="2">The sequence shown here is derived from an EMBL/GenBank/DDBJ whole genome shotgun (WGS) entry which is preliminary data.</text>
</comment>
<dbReference type="AlphaFoldDB" id="A0A016UT33"/>
<gene>
    <name evidence="2" type="primary">Acey_s0030.g2190</name>
    <name evidence="2" type="ORF">Y032_0030g2190</name>
</gene>
<evidence type="ECO:0000313" key="3">
    <source>
        <dbReference type="Proteomes" id="UP000024635"/>
    </source>
</evidence>
<keyword evidence="3" id="KW-1185">Reference proteome</keyword>